<feature type="domain" description="HTH araC/xylS-type" evidence="4">
    <location>
        <begin position="235"/>
        <end position="333"/>
    </location>
</feature>
<evidence type="ECO:0000313" key="8">
    <source>
        <dbReference type="Proteomes" id="UP000247515"/>
    </source>
</evidence>
<dbReference type="PANTHER" id="PTHR46796">
    <property type="entry name" value="HTH-TYPE TRANSCRIPTIONAL ACTIVATOR RHAS-RELATED"/>
    <property type="match status" value="1"/>
</dbReference>
<dbReference type="GO" id="GO:0003700">
    <property type="term" value="F:DNA-binding transcription factor activity"/>
    <property type="evidence" value="ECO:0007669"/>
    <property type="project" value="InterPro"/>
</dbReference>
<dbReference type="EMBL" id="QJJV01000003">
    <property type="protein sequence ID" value="PXX19402.1"/>
    <property type="molecule type" value="Genomic_DNA"/>
</dbReference>
<evidence type="ECO:0000256" key="2">
    <source>
        <dbReference type="ARBA" id="ARBA00023125"/>
    </source>
</evidence>
<organism evidence="6 7">
    <name type="scientific">Paraburkholderia tropica</name>
    <dbReference type="NCBI Taxonomy" id="92647"/>
    <lineage>
        <taxon>Bacteria</taxon>
        <taxon>Pseudomonadati</taxon>
        <taxon>Pseudomonadota</taxon>
        <taxon>Betaproteobacteria</taxon>
        <taxon>Burkholderiales</taxon>
        <taxon>Burkholderiaceae</taxon>
        <taxon>Paraburkholderia</taxon>
    </lineage>
</organism>
<evidence type="ECO:0000256" key="1">
    <source>
        <dbReference type="ARBA" id="ARBA00023015"/>
    </source>
</evidence>
<dbReference type="Proteomes" id="UP000183529">
    <property type="component" value="Unassembled WGS sequence"/>
</dbReference>
<evidence type="ECO:0000313" key="5">
    <source>
        <dbReference type="EMBL" id="PXX19402.1"/>
    </source>
</evidence>
<evidence type="ECO:0000259" key="4">
    <source>
        <dbReference type="PROSITE" id="PS01124"/>
    </source>
</evidence>
<dbReference type="OrthoDB" id="8590374at2"/>
<dbReference type="PROSITE" id="PS01124">
    <property type="entry name" value="HTH_ARAC_FAMILY_2"/>
    <property type="match status" value="1"/>
</dbReference>
<dbReference type="SUPFAM" id="SSF46689">
    <property type="entry name" value="Homeodomain-like"/>
    <property type="match status" value="1"/>
</dbReference>
<accession>A0A1A5XM29</accession>
<dbReference type="RefSeq" id="WP_065057789.1">
    <property type="nucleotide sequence ID" value="NZ_CADFGN010000004.1"/>
</dbReference>
<dbReference type="AlphaFoldDB" id="A0A1A5XM29"/>
<evidence type="ECO:0000313" key="7">
    <source>
        <dbReference type="Proteomes" id="UP000183529"/>
    </source>
</evidence>
<dbReference type="InterPro" id="IPR018062">
    <property type="entry name" value="HTH_AraC-typ_CS"/>
</dbReference>
<dbReference type="PRINTS" id="PR00032">
    <property type="entry name" value="HTHARAC"/>
</dbReference>
<dbReference type="EMBL" id="FNZM01000018">
    <property type="protein sequence ID" value="SEK10130.1"/>
    <property type="molecule type" value="Genomic_DNA"/>
</dbReference>
<reference evidence="5 8" key="2">
    <citation type="submission" date="2018-05" db="EMBL/GenBank/DDBJ databases">
        <title>Genomic Encyclopedia of Type Strains, Phase IV (KMG-V): Genome sequencing to study the core and pangenomes of soil and plant-associated prokaryotes.</title>
        <authorList>
            <person name="Whitman W."/>
        </authorList>
    </citation>
    <scope>NUCLEOTIDE SEQUENCE [LARGE SCALE GENOMIC DNA]</scope>
    <source>
        <strain evidence="5 8">SIr-6563</strain>
    </source>
</reference>
<dbReference type="InterPro" id="IPR050204">
    <property type="entry name" value="AraC_XylS_family_regulators"/>
</dbReference>
<dbReference type="SMART" id="SM00342">
    <property type="entry name" value="HTH_ARAC"/>
    <property type="match status" value="1"/>
</dbReference>
<name>A0A1A5XM29_9BURK</name>
<dbReference type="Gene3D" id="1.10.10.60">
    <property type="entry name" value="Homeodomain-like"/>
    <property type="match status" value="1"/>
</dbReference>
<dbReference type="InterPro" id="IPR018060">
    <property type="entry name" value="HTH_AraC"/>
</dbReference>
<dbReference type="Pfam" id="PF12833">
    <property type="entry name" value="HTH_18"/>
    <property type="match status" value="1"/>
</dbReference>
<evidence type="ECO:0000313" key="6">
    <source>
        <dbReference type="EMBL" id="SEK10130.1"/>
    </source>
</evidence>
<sequence>MNAPPAPGELAREPASGAVLAASRFSTHAQARGEQLIAWRERVGHVVDVVPSRGQIEGGFRGQIDRYAAAGFSFTDCTTDALVLERPVARVSTDRRRDFAFHLYAQGDSGLTTGMRRKRSADETPTRIIAMDMNQPFRVERPACRVLSVFVPQETVDANLPYAESIHGQGLAPHTPLAQLSLAHALALADTLPQLDAAQAAEAMQVAAQLLLAAYRGEARLGERGRAAAQAAVMNQVRRYVDANLHHADLTPSTVVAALQLKRATIYRWFEQEGGLGAYIRHRRLREAADDLVRFPHLLVTEIAYGLGFNSASDFTRAFRRAFGMSPLDMRARALELRRATA</sequence>
<dbReference type="GO" id="GO:0043565">
    <property type="term" value="F:sequence-specific DNA binding"/>
    <property type="evidence" value="ECO:0007669"/>
    <property type="project" value="InterPro"/>
</dbReference>
<dbReference type="PANTHER" id="PTHR46796:SF6">
    <property type="entry name" value="ARAC SUBFAMILY"/>
    <property type="match status" value="1"/>
</dbReference>
<reference evidence="6 7" key="1">
    <citation type="submission" date="2016-10" db="EMBL/GenBank/DDBJ databases">
        <authorList>
            <person name="Varghese N."/>
            <person name="Submissions S."/>
        </authorList>
    </citation>
    <scope>NUCLEOTIDE SEQUENCE [LARGE SCALE GENOMIC DNA]</scope>
    <source>
        <strain evidence="6 7">LMG 22274</strain>
    </source>
</reference>
<dbReference type="PROSITE" id="PS00041">
    <property type="entry name" value="HTH_ARAC_FAMILY_1"/>
    <property type="match status" value="1"/>
</dbReference>
<keyword evidence="2 6" id="KW-0238">DNA-binding</keyword>
<keyword evidence="1" id="KW-0805">Transcription regulation</keyword>
<proteinExistence type="predicted"/>
<comment type="caution">
    <text evidence="6">The sequence shown here is derived from an EMBL/GenBank/DDBJ whole genome shotgun (WGS) entry which is preliminary data.</text>
</comment>
<gene>
    <name evidence="5" type="ORF">C7400_103393</name>
    <name evidence="6" type="ORF">SAMN05216550_118146</name>
</gene>
<evidence type="ECO:0000256" key="3">
    <source>
        <dbReference type="ARBA" id="ARBA00023163"/>
    </source>
</evidence>
<dbReference type="InterPro" id="IPR009057">
    <property type="entry name" value="Homeodomain-like_sf"/>
</dbReference>
<protein>
    <submittedName>
        <fullName evidence="5">AraC-like DNA-binding protein</fullName>
    </submittedName>
    <submittedName>
        <fullName evidence="6">AraC-type DNA-binding protein</fullName>
    </submittedName>
</protein>
<dbReference type="Proteomes" id="UP000247515">
    <property type="component" value="Unassembled WGS sequence"/>
</dbReference>
<dbReference type="InterPro" id="IPR020449">
    <property type="entry name" value="Tscrpt_reg_AraC-type_HTH"/>
</dbReference>
<keyword evidence="3" id="KW-0804">Transcription</keyword>
<keyword evidence="8" id="KW-1185">Reference proteome</keyword>